<dbReference type="PROSITE" id="PS00463">
    <property type="entry name" value="ZN2_CY6_FUNGAL_1"/>
    <property type="match status" value="1"/>
</dbReference>
<organism evidence="9">
    <name type="scientific">Bionectria ochroleuca</name>
    <name type="common">Gliocladium roseum</name>
    <dbReference type="NCBI Taxonomy" id="29856"/>
    <lineage>
        <taxon>Eukaryota</taxon>
        <taxon>Fungi</taxon>
        <taxon>Dikarya</taxon>
        <taxon>Ascomycota</taxon>
        <taxon>Pezizomycotina</taxon>
        <taxon>Sordariomycetes</taxon>
        <taxon>Hypocreomycetidae</taxon>
        <taxon>Hypocreales</taxon>
        <taxon>Bionectriaceae</taxon>
        <taxon>Clonostachys</taxon>
    </lineage>
</organism>
<evidence type="ECO:0000256" key="3">
    <source>
        <dbReference type="ARBA" id="ARBA00023015"/>
    </source>
</evidence>
<feature type="domain" description="Zn(2)-C6 fungal-type" evidence="8">
    <location>
        <begin position="44"/>
        <end position="73"/>
    </location>
</feature>
<evidence type="ECO:0000256" key="4">
    <source>
        <dbReference type="ARBA" id="ARBA00023125"/>
    </source>
</evidence>
<evidence type="ECO:0000256" key="7">
    <source>
        <dbReference type="SAM" id="MobiDB-lite"/>
    </source>
</evidence>
<evidence type="ECO:0000256" key="6">
    <source>
        <dbReference type="ARBA" id="ARBA00023242"/>
    </source>
</evidence>
<evidence type="ECO:0000256" key="1">
    <source>
        <dbReference type="ARBA" id="ARBA00022723"/>
    </source>
</evidence>
<dbReference type="InterPro" id="IPR036864">
    <property type="entry name" value="Zn2-C6_fun-type_DNA-bd_sf"/>
</dbReference>
<evidence type="ECO:0000313" key="9">
    <source>
        <dbReference type="EMBL" id="CEO53800.1"/>
    </source>
</evidence>
<feature type="region of interest" description="Disordered" evidence="7">
    <location>
        <begin position="1"/>
        <end position="47"/>
    </location>
</feature>
<keyword evidence="4" id="KW-0238">DNA-binding</keyword>
<keyword evidence="6" id="KW-0539">Nucleus</keyword>
<dbReference type="CDD" id="cd00067">
    <property type="entry name" value="GAL4"/>
    <property type="match status" value="1"/>
</dbReference>
<dbReference type="GO" id="GO:0000981">
    <property type="term" value="F:DNA-binding transcription factor activity, RNA polymerase II-specific"/>
    <property type="evidence" value="ECO:0007669"/>
    <property type="project" value="InterPro"/>
</dbReference>
<accession>A0A0B7KFZ0</accession>
<dbReference type="SMART" id="SM00066">
    <property type="entry name" value="GAL4"/>
    <property type="match status" value="1"/>
</dbReference>
<dbReference type="InterPro" id="IPR052360">
    <property type="entry name" value="Transcr_Regulatory_Proteins"/>
</dbReference>
<proteinExistence type="predicted"/>
<dbReference type="Gene3D" id="4.10.240.10">
    <property type="entry name" value="Zn(2)-C6 fungal-type DNA-binding domain"/>
    <property type="match status" value="1"/>
</dbReference>
<gene>
    <name evidence="9" type="ORF">BN869_000009858_1</name>
</gene>
<dbReference type="PANTHER" id="PTHR36206">
    <property type="entry name" value="ASPERCRYPTIN BIOSYNTHESIS CLUSTER-SPECIFIC TRANSCRIPTION REGULATOR ATNN-RELATED"/>
    <property type="match status" value="1"/>
</dbReference>
<dbReference type="PROSITE" id="PS50048">
    <property type="entry name" value="ZN2_CY6_FUNGAL_2"/>
    <property type="match status" value="1"/>
</dbReference>
<dbReference type="AlphaFoldDB" id="A0A0B7KFZ0"/>
<reference evidence="9" key="1">
    <citation type="submission" date="2015-01" db="EMBL/GenBank/DDBJ databases">
        <authorList>
            <person name="Durling Mikael"/>
        </authorList>
    </citation>
    <scope>NUCLEOTIDE SEQUENCE</scope>
</reference>
<keyword evidence="2" id="KW-0862">Zinc</keyword>
<dbReference type="SUPFAM" id="SSF57701">
    <property type="entry name" value="Zn2/Cys6 DNA-binding domain"/>
    <property type="match status" value="1"/>
</dbReference>
<name>A0A0B7KFZ0_BIOOC</name>
<dbReference type="InterPro" id="IPR001138">
    <property type="entry name" value="Zn2Cys6_DnaBD"/>
</dbReference>
<dbReference type="GO" id="GO:0008270">
    <property type="term" value="F:zinc ion binding"/>
    <property type="evidence" value="ECO:0007669"/>
    <property type="project" value="InterPro"/>
</dbReference>
<dbReference type="GO" id="GO:0003677">
    <property type="term" value="F:DNA binding"/>
    <property type="evidence" value="ECO:0007669"/>
    <property type="project" value="UniProtKB-KW"/>
</dbReference>
<dbReference type="InterPro" id="IPR021858">
    <property type="entry name" value="Fun_TF"/>
</dbReference>
<keyword evidence="1" id="KW-0479">Metal-binding</keyword>
<dbReference type="PANTHER" id="PTHR36206:SF4">
    <property type="entry name" value="HYPOTHETICAL CONSERVED PROTEIN (EUROFUNG)-RELATED"/>
    <property type="match status" value="1"/>
</dbReference>
<keyword evidence="3" id="KW-0805">Transcription regulation</keyword>
<evidence type="ECO:0000256" key="2">
    <source>
        <dbReference type="ARBA" id="ARBA00022833"/>
    </source>
</evidence>
<evidence type="ECO:0000256" key="5">
    <source>
        <dbReference type="ARBA" id="ARBA00023163"/>
    </source>
</evidence>
<dbReference type="EMBL" id="CDPU01000037">
    <property type="protein sequence ID" value="CEO53800.1"/>
    <property type="molecule type" value="Genomic_DNA"/>
</dbReference>
<sequence length="658" mass="73419">MAASSQFPLTNPPEEEDLPIRSASTTPTGGERSSRRSRPKVKTGCSSCKQRRIKCDEKRPACSQCIKSRRECTGYPPPPRHALPLEGVRIAPKPVAIAAEPVAPAAPKTGPIQKYVILPPRRVVRRNQARSTPEHYGAVEPSPTLYRPASGLPTNGSEPYYFEMFRVTAVSSFCGYFDSVFWNRVLQECHTEPAVCHASVALGALSKTLEQTFNNAILSRQKDPSQSEAVLQHWQMAVQQYSKACNALMFPASPVHNRVRLMATVLLASFDAFIGDHKQSIVQIQNGLGLLKKMQGGEEQKEAKDFIEPELVVMLMRQAIQAKTYDMAYHFPEPYVLRFVPEACEAYSASFFKMFPQPAANSQPLKPFTTLVEAQLAHDRILMRGMQFIESLQQAKSGPLEFFPKEWMAQGVGIQLELQNWTAAFQPLFETRDLPQTSGSERSALAVLKMAQLNSEIVFRALFCSSEIEYDAVVPMFKTIIKLGREIILEEDARAAAAELAADSEHLQQSNIDPQLGRPTSPSNCHLKPSFSVDHGIVPPLFVVATKCRDQTIRRQAIQLLRASARREGMWDSELSARIGLWIMELEEYQDPTTYQGGSFIPEERRVTLHGIDLDLRSRVADLKIGSRGMIAASQQFDPRSKSTRICCNATTCLIEGF</sequence>
<dbReference type="Pfam" id="PF11951">
    <property type="entry name" value="Fungal_trans_2"/>
    <property type="match status" value="1"/>
</dbReference>
<evidence type="ECO:0000259" key="8">
    <source>
        <dbReference type="PROSITE" id="PS50048"/>
    </source>
</evidence>
<dbReference type="Pfam" id="PF00172">
    <property type="entry name" value="Zn_clus"/>
    <property type="match status" value="1"/>
</dbReference>
<protein>
    <recommendedName>
        <fullName evidence="8">Zn(2)-C6 fungal-type domain-containing protein</fullName>
    </recommendedName>
</protein>
<keyword evidence="5" id="KW-0804">Transcription</keyword>